<feature type="domain" description="Rhodanese" evidence="2">
    <location>
        <begin position="167"/>
        <end position="281"/>
    </location>
</feature>
<dbReference type="SMART" id="SM00450">
    <property type="entry name" value="RHOD"/>
    <property type="match status" value="2"/>
</dbReference>
<keyword evidence="4" id="KW-1185">Reference proteome</keyword>
<dbReference type="GO" id="GO:0016740">
    <property type="term" value="F:transferase activity"/>
    <property type="evidence" value="ECO:0007669"/>
    <property type="project" value="UniProtKB-KW"/>
</dbReference>
<dbReference type="OrthoDB" id="9781034at2"/>
<dbReference type="Proteomes" id="UP000192602">
    <property type="component" value="Unassembled WGS sequence"/>
</dbReference>
<sequence length="286" mass="32985">MKKLLLFSLAIALFAAEPFISAKWLKQHLNDKNLIILDVSKPSLYKKEHIPGAISAPIELWRKKVEHYALLKDPQELEKVMRSLGIKPDSHVVLYSHRFGKDKLKTSYIAFAMEVMGFSNSSILDGTMEEYRKIGSLTKKIPTHPSSHFKASFHPQFIVDKSIVLTHIGKTRMIDARNPIFYFGAEKQKVLKRAGHIPKATNYFWIFSFHNEKLKDKDTLKAILIDGLGLKPNKDVITYCTGGLETSMNWYILHRLLDFKKARLYDASMKEWANESDTPLTKYLWE</sequence>
<dbReference type="EMBL" id="FWWZ01000001">
    <property type="protein sequence ID" value="SMC09386.1"/>
    <property type="molecule type" value="Genomic_DNA"/>
</dbReference>
<evidence type="ECO:0000313" key="4">
    <source>
        <dbReference type="Proteomes" id="UP000192602"/>
    </source>
</evidence>
<reference evidence="4" key="1">
    <citation type="submission" date="2017-04" db="EMBL/GenBank/DDBJ databases">
        <authorList>
            <person name="Varghese N."/>
            <person name="Submissions S."/>
        </authorList>
    </citation>
    <scope>NUCLEOTIDE SEQUENCE [LARGE SCALE GENOMIC DNA]</scope>
    <source>
        <strain evidence="4">DSM 16512</strain>
    </source>
</reference>
<keyword evidence="3" id="KW-0670">Pyruvate</keyword>
<evidence type="ECO:0000256" key="1">
    <source>
        <dbReference type="ARBA" id="ARBA00022737"/>
    </source>
</evidence>
<evidence type="ECO:0000259" key="2">
    <source>
        <dbReference type="PROSITE" id="PS50206"/>
    </source>
</evidence>
<proteinExistence type="predicted"/>
<dbReference type="InterPro" id="IPR001763">
    <property type="entry name" value="Rhodanese-like_dom"/>
</dbReference>
<dbReference type="PANTHER" id="PTHR43855">
    <property type="entry name" value="THIOSULFATE SULFURTRANSFERASE"/>
    <property type="match status" value="1"/>
</dbReference>
<name>A0A1W1WT21_9BACT</name>
<dbReference type="AlphaFoldDB" id="A0A1W1WT21"/>
<dbReference type="Gene3D" id="3.40.250.10">
    <property type="entry name" value="Rhodanese-like domain"/>
    <property type="match status" value="2"/>
</dbReference>
<dbReference type="InterPro" id="IPR036873">
    <property type="entry name" value="Rhodanese-like_dom_sf"/>
</dbReference>
<dbReference type="InterPro" id="IPR051126">
    <property type="entry name" value="Thiosulfate_sulfurtransferase"/>
</dbReference>
<dbReference type="PANTHER" id="PTHR43855:SF1">
    <property type="entry name" value="THIOSULFATE SULFURTRANSFERASE"/>
    <property type="match status" value="1"/>
</dbReference>
<dbReference type="Pfam" id="PF00581">
    <property type="entry name" value="Rhodanese"/>
    <property type="match status" value="2"/>
</dbReference>
<keyword evidence="1" id="KW-0677">Repeat</keyword>
<dbReference type="PROSITE" id="PS50206">
    <property type="entry name" value="RHODANESE_3"/>
    <property type="match status" value="2"/>
</dbReference>
<dbReference type="CDD" id="cd01448">
    <property type="entry name" value="TST_Repeat_1"/>
    <property type="match status" value="1"/>
</dbReference>
<dbReference type="SUPFAM" id="SSF52821">
    <property type="entry name" value="Rhodanese/Cell cycle control phosphatase"/>
    <property type="match status" value="2"/>
</dbReference>
<gene>
    <name evidence="3" type="ORF">SAMN05660197_1193</name>
</gene>
<feature type="domain" description="Rhodanese" evidence="2">
    <location>
        <begin position="30"/>
        <end position="140"/>
    </location>
</feature>
<organism evidence="3 4">
    <name type="scientific">Nitratiruptor tergarcus DSM 16512</name>
    <dbReference type="NCBI Taxonomy" id="1069081"/>
    <lineage>
        <taxon>Bacteria</taxon>
        <taxon>Pseudomonadati</taxon>
        <taxon>Campylobacterota</taxon>
        <taxon>Epsilonproteobacteria</taxon>
        <taxon>Nautiliales</taxon>
        <taxon>Nitratiruptoraceae</taxon>
        <taxon>Nitratiruptor</taxon>
    </lineage>
</organism>
<dbReference type="STRING" id="1069081.SAMN05660197_1193"/>
<evidence type="ECO:0000313" key="3">
    <source>
        <dbReference type="EMBL" id="SMC09386.1"/>
    </source>
</evidence>
<keyword evidence="3" id="KW-0808">Transferase</keyword>
<protein>
    <submittedName>
        <fullName evidence="3">Thiosulfate/3-mercaptopyruvate sulfurtransferase</fullName>
    </submittedName>
</protein>
<accession>A0A1W1WT21</accession>
<dbReference type="RefSeq" id="WP_084275617.1">
    <property type="nucleotide sequence ID" value="NZ_AP026671.1"/>
</dbReference>